<dbReference type="PANTHER" id="PTHR30282">
    <property type="entry name" value="P-AMINOBENZOYL GLUTAMATE TRANSPORTER"/>
    <property type="match status" value="1"/>
</dbReference>
<feature type="transmembrane region" description="Helical" evidence="1">
    <location>
        <begin position="21"/>
        <end position="40"/>
    </location>
</feature>
<keyword evidence="1" id="KW-0812">Transmembrane</keyword>
<evidence type="ECO:0000256" key="1">
    <source>
        <dbReference type="SAM" id="Phobius"/>
    </source>
</evidence>
<dbReference type="InterPro" id="IPR004697">
    <property type="entry name" value="AbgT"/>
</dbReference>
<feature type="transmembrane region" description="Helical" evidence="1">
    <location>
        <begin position="490"/>
        <end position="510"/>
    </location>
</feature>
<evidence type="ECO:0000313" key="2">
    <source>
        <dbReference type="EMBL" id="OBY12380.1"/>
    </source>
</evidence>
<feature type="transmembrane region" description="Helical" evidence="1">
    <location>
        <begin position="122"/>
        <end position="154"/>
    </location>
</feature>
<dbReference type="eggNOG" id="COG2978">
    <property type="taxonomic scope" value="Bacteria"/>
</dbReference>
<feature type="transmembrane region" description="Helical" evidence="1">
    <location>
        <begin position="311"/>
        <end position="328"/>
    </location>
</feature>
<dbReference type="Pfam" id="PF03806">
    <property type="entry name" value="ABG_transport"/>
    <property type="match status" value="1"/>
</dbReference>
<comment type="caution">
    <text evidence="2">The sequence shown here is derived from an EMBL/GenBank/DDBJ whole genome shotgun (WGS) entry which is preliminary data.</text>
</comment>
<name>A0A174RE49_9CLOT</name>
<dbReference type="GeneID" id="42777524"/>
<evidence type="ECO:0000313" key="3">
    <source>
        <dbReference type="Proteomes" id="UP000092714"/>
    </source>
</evidence>
<dbReference type="GO" id="GO:0015558">
    <property type="term" value="F:secondary active p-aminobenzoyl-glutamate transmembrane transporter activity"/>
    <property type="evidence" value="ECO:0007669"/>
    <property type="project" value="InterPro"/>
</dbReference>
<dbReference type="PANTHER" id="PTHR30282:SF0">
    <property type="entry name" value="P-AMINOBENZOYL-GLUTAMATE TRANSPORT PROTEIN"/>
    <property type="match status" value="1"/>
</dbReference>
<reference evidence="2 3" key="1">
    <citation type="submission" date="2016-06" db="EMBL/GenBank/DDBJ databases">
        <authorList>
            <person name="Kjaerup R.B."/>
            <person name="Dalgaard T.S."/>
            <person name="Juul-Madsen H.R."/>
        </authorList>
    </citation>
    <scope>NUCLEOTIDE SEQUENCE [LARGE SCALE GENOMIC DNA]</scope>
    <source>
        <strain evidence="2 3">373-A1</strain>
    </source>
</reference>
<keyword evidence="1" id="KW-0472">Membrane</keyword>
<sequence length="512" mass="55438">MSKKDKIKMSFIEKVGKKIPDPVIIFMILYAIVMIASIFMGGMEFETLAADGGTISYEIKNMFAAENFRWIFGNALLNNWLAYGGGVLGTILIVMLGVGLAEESGLLSVLIKKVGLKVSDKFLPVVLVFLGIMSSIATDAGYIILIPLAGMLYVGLKKNPLIGMAAAFAGVSAGFSANLIPGTPIDVIVGNNAKVFAESQGIPFVTAAGQAITPATMHYIFIVASTVLLSVVGYFVTAKFIKPRLEKETYIVPEDMNMADFTVKEEENKALKWAGLGLLIALALAAVLYFGPLATYVDDKGATVKPFMDNIILIITFVFFVPGLLYGMKLKKFNNAMDVVQAMSKQMSGMGSILVLTFFCYNFLALLSYSNLGTYITYLGATGLQSLGLSDSPILLLIGFIIVTAIINLFVGGLTSKWMLLGPIFIPMLYQVNGALTPDMVAAAYRIADSSTNVISPLMSYAGIILVFMKKYKPEYTLGDMIKLMFPYSVAFLISWTILLIVFFTFGIPLGI</sequence>
<dbReference type="Proteomes" id="UP000092714">
    <property type="component" value="Unassembled WGS sequence"/>
</dbReference>
<dbReference type="OrthoDB" id="3314392at2"/>
<feature type="transmembrane region" description="Helical" evidence="1">
    <location>
        <begin position="450"/>
        <end position="469"/>
    </location>
</feature>
<feature type="transmembrane region" description="Helical" evidence="1">
    <location>
        <begin position="219"/>
        <end position="237"/>
    </location>
</feature>
<dbReference type="RefSeq" id="WP_027099681.1">
    <property type="nucleotide sequence ID" value="NZ_CABJAZ010000003.1"/>
</dbReference>
<dbReference type="EMBL" id="MAPZ01000009">
    <property type="protein sequence ID" value="OBY12380.1"/>
    <property type="molecule type" value="Genomic_DNA"/>
</dbReference>
<accession>A0A174RE49</accession>
<dbReference type="AlphaFoldDB" id="A0A174RE49"/>
<keyword evidence="3" id="KW-1185">Reference proteome</keyword>
<organism evidence="2 3">
    <name type="scientific">Clostridium paraputrificum</name>
    <dbReference type="NCBI Taxonomy" id="29363"/>
    <lineage>
        <taxon>Bacteria</taxon>
        <taxon>Bacillati</taxon>
        <taxon>Bacillota</taxon>
        <taxon>Clostridia</taxon>
        <taxon>Eubacteriales</taxon>
        <taxon>Clostridiaceae</taxon>
        <taxon>Clostridium</taxon>
    </lineage>
</organism>
<feature type="transmembrane region" description="Helical" evidence="1">
    <location>
        <begin position="80"/>
        <end position="101"/>
    </location>
</feature>
<protein>
    <submittedName>
        <fullName evidence="2">Aminobenzoyl-glutamate transporter</fullName>
    </submittedName>
</protein>
<feature type="transmembrane region" description="Helical" evidence="1">
    <location>
        <begin position="273"/>
        <end position="291"/>
    </location>
</feature>
<dbReference type="GO" id="GO:1902604">
    <property type="term" value="P:p-aminobenzoyl-glutamate transmembrane transport"/>
    <property type="evidence" value="ECO:0007669"/>
    <property type="project" value="InterPro"/>
</dbReference>
<feature type="transmembrane region" description="Helical" evidence="1">
    <location>
        <begin position="349"/>
        <end position="372"/>
    </location>
</feature>
<proteinExistence type="predicted"/>
<feature type="transmembrane region" description="Helical" evidence="1">
    <location>
        <begin position="392"/>
        <end position="411"/>
    </location>
</feature>
<keyword evidence="1" id="KW-1133">Transmembrane helix</keyword>
<gene>
    <name evidence="2" type="ORF">CP373A1_01945</name>
</gene>